<dbReference type="SUPFAM" id="SSF46626">
    <property type="entry name" value="Cytochrome c"/>
    <property type="match status" value="2"/>
</dbReference>
<comment type="cofactor">
    <cofactor evidence="11">
        <name>heme</name>
        <dbReference type="ChEBI" id="CHEBI:30413"/>
    </cofactor>
    <text evidence="11">Binds 2 heme groups.</text>
</comment>
<name>A0A0S2TC70_9GAMM</name>
<dbReference type="Pfam" id="PF00034">
    <property type="entry name" value="Cytochrom_C"/>
    <property type="match status" value="1"/>
</dbReference>
<evidence type="ECO:0000256" key="3">
    <source>
        <dbReference type="ARBA" id="ARBA00022559"/>
    </source>
</evidence>
<dbReference type="STRING" id="1748243.Tel_05950"/>
<keyword evidence="9" id="KW-0560">Oxidoreductase</keyword>
<dbReference type="Proteomes" id="UP000055136">
    <property type="component" value="Chromosome"/>
</dbReference>
<dbReference type="GO" id="GO:0042597">
    <property type="term" value="C:periplasmic space"/>
    <property type="evidence" value="ECO:0007669"/>
    <property type="project" value="UniProtKB-SubCell"/>
</dbReference>
<feature type="binding site" description="axial binding residue" evidence="12">
    <location>
        <position position="73"/>
    </location>
    <ligand>
        <name>heme c</name>
        <dbReference type="ChEBI" id="CHEBI:61717"/>
        <label>1</label>
    </ligand>
    <ligandPart>
        <name>Fe</name>
        <dbReference type="ChEBI" id="CHEBI:18248"/>
    </ligandPart>
</feature>
<comment type="subcellular location">
    <subcellularLocation>
        <location evidence="1">Periplasm</location>
    </subcellularLocation>
</comment>
<organism evidence="15 16">
    <name type="scientific">Candidatus Tenderia electrophaga</name>
    <dbReference type="NCBI Taxonomy" id="1748243"/>
    <lineage>
        <taxon>Bacteria</taxon>
        <taxon>Pseudomonadati</taxon>
        <taxon>Pseudomonadota</taxon>
        <taxon>Gammaproteobacteria</taxon>
        <taxon>Candidatus Tenderiales</taxon>
        <taxon>Candidatus Tenderiaceae</taxon>
        <taxon>Candidatus Tenderia</taxon>
    </lineage>
</organism>
<dbReference type="GO" id="GO:0046872">
    <property type="term" value="F:metal ion binding"/>
    <property type="evidence" value="ECO:0007669"/>
    <property type="project" value="UniProtKB-KW"/>
</dbReference>
<evidence type="ECO:0000256" key="7">
    <source>
        <dbReference type="ARBA" id="ARBA00022764"/>
    </source>
</evidence>
<feature type="domain" description="Cytochrome c" evidence="14">
    <location>
        <begin position="47"/>
        <end position="178"/>
    </location>
</feature>
<dbReference type="InterPro" id="IPR009056">
    <property type="entry name" value="Cyt_c-like_dom"/>
</dbReference>
<dbReference type="PROSITE" id="PS51007">
    <property type="entry name" value="CYTC"/>
    <property type="match status" value="2"/>
</dbReference>
<evidence type="ECO:0000256" key="12">
    <source>
        <dbReference type="PIRSR" id="PIRSR000294-2"/>
    </source>
</evidence>
<evidence type="ECO:0000256" key="6">
    <source>
        <dbReference type="ARBA" id="ARBA00022729"/>
    </source>
</evidence>
<keyword evidence="4 11" id="KW-0349">Heme</keyword>
<evidence type="ECO:0000256" key="10">
    <source>
        <dbReference type="ARBA" id="ARBA00023004"/>
    </source>
</evidence>
<keyword evidence="2" id="KW-0813">Transport</keyword>
<evidence type="ECO:0000256" key="5">
    <source>
        <dbReference type="ARBA" id="ARBA00022723"/>
    </source>
</evidence>
<evidence type="ECO:0000256" key="2">
    <source>
        <dbReference type="ARBA" id="ARBA00022448"/>
    </source>
</evidence>
<keyword evidence="8" id="KW-0249">Electron transport</keyword>
<feature type="binding site" description="covalent" evidence="11">
    <location>
        <position position="218"/>
    </location>
    <ligand>
        <name>heme c</name>
        <dbReference type="ChEBI" id="CHEBI:61717"/>
        <label>2</label>
    </ligand>
</feature>
<feature type="binding site" description="covalent" evidence="11">
    <location>
        <position position="69"/>
    </location>
    <ligand>
        <name>heme c</name>
        <dbReference type="ChEBI" id="CHEBI:61717"/>
        <label>1</label>
    </ligand>
</feature>
<feature type="binding site" description="axial binding residue" evidence="12">
    <location>
        <position position="89"/>
    </location>
    <ligand>
        <name>heme c</name>
        <dbReference type="ChEBI" id="CHEBI:61717"/>
        <label>1</label>
    </ligand>
    <ligandPart>
        <name>Fe</name>
        <dbReference type="ChEBI" id="CHEBI:18248"/>
    </ligandPart>
</feature>
<feature type="binding site" description="covalent" evidence="11">
    <location>
        <position position="215"/>
    </location>
    <ligand>
        <name>heme c</name>
        <dbReference type="ChEBI" id="CHEBI:61717"/>
        <label>2</label>
    </ligand>
</feature>
<dbReference type="GO" id="GO:0004130">
    <property type="term" value="F:cytochrome-c peroxidase activity"/>
    <property type="evidence" value="ECO:0007669"/>
    <property type="project" value="TreeGrafter"/>
</dbReference>
<feature type="binding site" description="axial binding residue" evidence="12">
    <location>
        <position position="293"/>
    </location>
    <ligand>
        <name>heme c</name>
        <dbReference type="ChEBI" id="CHEBI:61717"/>
        <label>2</label>
    </ligand>
    <ligandPart>
        <name>Fe</name>
        <dbReference type="ChEBI" id="CHEBI:18248"/>
    </ligandPart>
</feature>
<dbReference type="InterPro" id="IPR036909">
    <property type="entry name" value="Cyt_c-like_dom_sf"/>
</dbReference>
<evidence type="ECO:0000256" key="1">
    <source>
        <dbReference type="ARBA" id="ARBA00004418"/>
    </source>
</evidence>
<dbReference type="InterPro" id="IPR004852">
    <property type="entry name" value="Di-haem_cyt_c_peroxidsae"/>
</dbReference>
<feature type="binding site" description="covalent" evidence="11">
    <location>
        <position position="72"/>
    </location>
    <ligand>
        <name>heme c</name>
        <dbReference type="ChEBI" id="CHEBI:61717"/>
        <label>1</label>
    </ligand>
</feature>
<comment type="PTM">
    <text evidence="11">Binds 2 heme groups per subunit.</text>
</comment>
<dbReference type="InterPro" id="IPR026259">
    <property type="entry name" value="MauG/Cytc_peroxidase"/>
</dbReference>
<keyword evidence="3 15" id="KW-0575">Peroxidase</keyword>
<evidence type="ECO:0000256" key="9">
    <source>
        <dbReference type="ARBA" id="ARBA00023002"/>
    </source>
</evidence>
<gene>
    <name evidence="15" type="ORF">Tel_05950</name>
</gene>
<feature type="signal peptide" evidence="13">
    <location>
        <begin position="1"/>
        <end position="19"/>
    </location>
</feature>
<evidence type="ECO:0000259" key="14">
    <source>
        <dbReference type="PROSITE" id="PS51007"/>
    </source>
</evidence>
<keyword evidence="7" id="KW-0574">Periplasm</keyword>
<accession>A0A0S2TC70</accession>
<feature type="binding site" description="axial binding residue" evidence="12">
    <location>
        <position position="219"/>
    </location>
    <ligand>
        <name>heme c</name>
        <dbReference type="ChEBI" id="CHEBI:61717"/>
        <label>2</label>
    </ligand>
    <ligandPart>
        <name>Fe</name>
        <dbReference type="ChEBI" id="CHEBI:18248"/>
    </ligandPart>
</feature>
<keyword evidence="16" id="KW-1185">Reference proteome</keyword>
<dbReference type="PANTHER" id="PTHR30600:SF7">
    <property type="entry name" value="CYTOCHROME C PEROXIDASE-RELATED"/>
    <property type="match status" value="1"/>
</dbReference>
<protein>
    <submittedName>
        <fullName evidence="15">Cytochrome C peroxidase</fullName>
    </submittedName>
</protein>
<evidence type="ECO:0000313" key="16">
    <source>
        <dbReference type="Proteomes" id="UP000055136"/>
    </source>
</evidence>
<dbReference type="EMBL" id="CP013099">
    <property type="protein sequence ID" value="ALP52730.1"/>
    <property type="molecule type" value="Genomic_DNA"/>
</dbReference>
<evidence type="ECO:0000256" key="4">
    <source>
        <dbReference type="ARBA" id="ARBA00022617"/>
    </source>
</evidence>
<evidence type="ECO:0000256" key="13">
    <source>
        <dbReference type="SAM" id="SignalP"/>
    </source>
</evidence>
<keyword evidence="6 13" id="KW-0732">Signal</keyword>
<dbReference type="FunFam" id="1.10.760.10:FF:000004">
    <property type="entry name" value="Cytochrome c peroxidase"/>
    <property type="match status" value="1"/>
</dbReference>
<dbReference type="InterPro" id="IPR051395">
    <property type="entry name" value="Cytochrome_c_Peroxidase/MauG"/>
</dbReference>
<dbReference type="PIRSF" id="PIRSF000294">
    <property type="entry name" value="Cytochrome-c_peroxidase"/>
    <property type="match status" value="1"/>
</dbReference>
<dbReference type="AlphaFoldDB" id="A0A0S2TC70"/>
<dbReference type="KEGG" id="tee:Tel_05950"/>
<evidence type="ECO:0000256" key="8">
    <source>
        <dbReference type="ARBA" id="ARBA00022982"/>
    </source>
</evidence>
<sequence>MRVMAVLMLLVFAAAPAMAAEDLMDRAKQVFEPIPTTPPKDKIISPQSVELGKMLYFDPRLSSSWLVSCNTCHNLGTAGVDLQETSVGHGWKRGPRNAPTVLNSVYNIAQFWDGRASDLKEQAKGPVQAAVEMNNTPDRVVKTLKSMPEYVKRFGEVFPDQKDPVTFENMARVIADYEVTLLTPNAPIDKFIKGDDNALSKAEKEGLRLFMDKGCATCHSGINIGGGMYQPFGVVEKPGSDILPRDDKGRFAVTETPSDEYVFKVPSLRNVALTPPYFHSGKVWSLRQAVGVMGTAQLGVDLTDSEASKIVTFLHALTGDQPDVDYPILPPITDSTPKPELAVTQQGGGH</sequence>
<keyword evidence="5 12" id="KW-0479">Metal-binding</keyword>
<dbReference type="GO" id="GO:0020037">
    <property type="term" value="F:heme binding"/>
    <property type="evidence" value="ECO:0007669"/>
    <property type="project" value="InterPro"/>
</dbReference>
<reference evidence="15" key="1">
    <citation type="submission" date="2015-10" db="EMBL/GenBank/DDBJ databases">
        <title>Description of Candidatus Tenderia electrophaga gen. nov, sp. nov., an Uncultivated Electroautotroph from a Biocathode Enrichment.</title>
        <authorList>
            <person name="Eddie B.J."/>
            <person name="Malanoski A.P."/>
            <person name="Wang Z."/>
            <person name="Hall R.J."/>
            <person name="Oh S.D."/>
            <person name="Heiner C."/>
            <person name="Lin B."/>
            <person name="Strycharz-Glaven S.M."/>
        </authorList>
    </citation>
    <scope>NUCLEOTIDE SEQUENCE [LARGE SCALE GENOMIC DNA]</scope>
    <source>
        <strain evidence="15">NRL1</strain>
    </source>
</reference>
<feature type="domain" description="Cytochrome c" evidence="14">
    <location>
        <begin position="201"/>
        <end position="318"/>
    </location>
</feature>
<dbReference type="PANTHER" id="PTHR30600">
    <property type="entry name" value="CYTOCHROME C PEROXIDASE-RELATED"/>
    <property type="match status" value="1"/>
</dbReference>
<dbReference type="GO" id="GO:0009055">
    <property type="term" value="F:electron transfer activity"/>
    <property type="evidence" value="ECO:0007669"/>
    <property type="project" value="InterPro"/>
</dbReference>
<proteinExistence type="predicted"/>
<dbReference type="Gene3D" id="1.10.760.10">
    <property type="entry name" value="Cytochrome c-like domain"/>
    <property type="match status" value="2"/>
</dbReference>
<feature type="chain" id="PRO_5006604843" evidence="13">
    <location>
        <begin position="20"/>
        <end position="350"/>
    </location>
</feature>
<keyword evidence="10 12" id="KW-0408">Iron</keyword>
<evidence type="ECO:0000256" key="11">
    <source>
        <dbReference type="PIRSR" id="PIRSR000294-1"/>
    </source>
</evidence>
<evidence type="ECO:0000313" key="15">
    <source>
        <dbReference type="EMBL" id="ALP52730.1"/>
    </source>
</evidence>
<dbReference type="Pfam" id="PF03150">
    <property type="entry name" value="CCP_MauG"/>
    <property type="match status" value="1"/>
</dbReference>